<keyword evidence="9 10" id="KW-0807">Transducer</keyword>
<keyword evidence="8 10" id="KW-0675">Receptor</keyword>
<name>A0AAV8VHN4_9CUCU</name>
<dbReference type="PANTHER" id="PTHR21137">
    <property type="entry name" value="ODORANT RECEPTOR"/>
    <property type="match status" value="1"/>
</dbReference>
<comment type="caution">
    <text evidence="10">Lacks conserved residue(s) required for the propagation of feature annotation.</text>
</comment>
<evidence type="ECO:0000256" key="9">
    <source>
        <dbReference type="ARBA" id="ARBA00023224"/>
    </source>
</evidence>
<feature type="transmembrane region" description="Helical" evidence="10">
    <location>
        <begin position="283"/>
        <end position="303"/>
    </location>
</feature>
<feature type="transmembrane region" description="Helical" evidence="10">
    <location>
        <begin position="32"/>
        <end position="49"/>
    </location>
</feature>
<feature type="transmembrane region" description="Helical" evidence="10">
    <location>
        <begin position="129"/>
        <end position="147"/>
    </location>
</feature>
<accession>A0AAV8VHN4</accession>
<keyword evidence="2" id="KW-1003">Cell membrane</keyword>
<evidence type="ECO:0000256" key="2">
    <source>
        <dbReference type="ARBA" id="ARBA00022475"/>
    </source>
</evidence>
<evidence type="ECO:0000256" key="10">
    <source>
        <dbReference type="RuleBase" id="RU351113"/>
    </source>
</evidence>
<protein>
    <recommendedName>
        <fullName evidence="10">Odorant receptor</fullName>
    </recommendedName>
</protein>
<dbReference type="GO" id="GO:0005886">
    <property type="term" value="C:plasma membrane"/>
    <property type="evidence" value="ECO:0007669"/>
    <property type="project" value="UniProtKB-SubCell"/>
</dbReference>
<evidence type="ECO:0000256" key="3">
    <source>
        <dbReference type="ARBA" id="ARBA00022606"/>
    </source>
</evidence>
<proteinExistence type="inferred from homology"/>
<dbReference type="InterPro" id="IPR004117">
    <property type="entry name" value="7tm6_olfct_rcpt"/>
</dbReference>
<evidence type="ECO:0000256" key="7">
    <source>
        <dbReference type="ARBA" id="ARBA00023136"/>
    </source>
</evidence>
<feature type="transmembrane region" description="Helical" evidence="10">
    <location>
        <begin position="255"/>
        <end position="277"/>
    </location>
</feature>
<comment type="similarity">
    <text evidence="10">Belongs to the insect chemoreceptor superfamily. Heteromeric odorant receptor channel (TC 1.A.69) family.</text>
</comment>
<evidence type="ECO:0000313" key="11">
    <source>
        <dbReference type="EMBL" id="KAJ8913713.1"/>
    </source>
</evidence>
<keyword evidence="5 10" id="KW-0552">Olfaction</keyword>
<evidence type="ECO:0000256" key="4">
    <source>
        <dbReference type="ARBA" id="ARBA00022692"/>
    </source>
</evidence>
<keyword evidence="4 10" id="KW-0812">Transmembrane</keyword>
<feature type="transmembrane region" description="Helical" evidence="10">
    <location>
        <begin position="179"/>
        <end position="205"/>
    </location>
</feature>
<dbReference type="PANTHER" id="PTHR21137:SF35">
    <property type="entry name" value="ODORANT RECEPTOR 19A-RELATED"/>
    <property type="match status" value="1"/>
</dbReference>
<comment type="subcellular location">
    <subcellularLocation>
        <location evidence="1 10">Cell membrane</location>
        <topology evidence="1 10">Multi-pass membrane protein</topology>
    </subcellularLocation>
</comment>
<keyword evidence="6 10" id="KW-1133">Transmembrane helix</keyword>
<evidence type="ECO:0000256" key="8">
    <source>
        <dbReference type="ARBA" id="ARBA00023170"/>
    </source>
</evidence>
<evidence type="ECO:0000256" key="6">
    <source>
        <dbReference type="ARBA" id="ARBA00022989"/>
    </source>
</evidence>
<gene>
    <name evidence="11" type="ORF">NQ315_007430</name>
</gene>
<reference evidence="11 12" key="1">
    <citation type="journal article" date="2023" name="Insect Mol. Biol.">
        <title>Genome sequencing provides insights into the evolution of gene families encoding plant cell wall-degrading enzymes in longhorned beetles.</title>
        <authorList>
            <person name="Shin N.R."/>
            <person name="Okamura Y."/>
            <person name="Kirsch R."/>
            <person name="Pauchet Y."/>
        </authorList>
    </citation>
    <scope>NUCLEOTIDE SEQUENCE [LARGE SCALE GENOMIC DNA]</scope>
    <source>
        <strain evidence="11">EAD_L_NR</strain>
    </source>
</reference>
<evidence type="ECO:0000256" key="1">
    <source>
        <dbReference type="ARBA" id="ARBA00004651"/>
    </source>
</evidence>
<sequence>MQSFNLLASFSTEKLYLTLAGFYPIQPGAYTPLYLLSALIHLAVSWLQFLSLVTYSCLQFDDPTKLSEILLFCMTQFAFLNKLTNLIASKRKLLQLEVRLTNPVFTTVTDVEKSILQKHVSNGKLLAKLYRALCFLVVLFYALFPFLDDRSETEYKYPLPCWFPFDEDKYYYQVFFVEIWSIAVSAFVNSSMDVLTIMMMIVATAEFKILNRKLRTAFGAGKDDAVAGRFRECVLFYEELLSLVAHIEATFSRGIFIQFFCSVMVICLTGFQMLVISFNSMQFVLLVVYFSCMMCQVAMYCWYGHTVMESSDEITGACYMSEWNACYNAAVKKSLVLLMERAKRPATIRAGGFFTLNIPTLMTILRTSYSYFAVLRRLYDGK</sequence>
<keyword evidence="12" id="KW-1185">Reference proteome</keyword>
<keyword evidence="7 10" id="KW-0472">Membrane</keyword>
<dbReference type="GO" id="GO:0004984">
    <property type="term" value="F:olfactory receptor activity"/>
    <property type="evidence" value="ECO:0007669"/>
    <property type="project" value="InterPro"/>
</dbReference>
<dbReference type="EMBL" id="JANEYG010000089">
    <property type="protein sequence ID" value="KAJ8913713.1"/>
    <property type="molecule type" value="Genomic_DNA"/>
</dbReference>
<dbReference type="Pfam" id="PF02949">
    <property type="entry name" value="7tm_6"/>
    <property type="match status" value="1"/>
</dbReference>
<keyword evidence="3 10" id="KW-0716">Sensory transduction</keyword>
<evidence type="ECO:0000256" key="5">
    <source>
        <dbReference type="ARBA" id="ARBA00022725"/>
    </source>
</evidence>
<dbReference type="AlphaFoldDB" id="A0AAV8VHN4"/>
<comment type="caution">
    <text evidence="11">The sequence shown here is derived from an EMBL/GenBank/DDBJ whole genome shotgun (WGS) entry which is preliminary data.</text>
</comment>
<dbReference type="Proteomes" id="UP001159042">
    <property type="component" value="Unassembled WGS sequence"/>
</dbReference>
<dbReference type="GO" id="GO:0005549">
    <property type="term" value="F:odorant binding"/>
    <property type="evidence" value="ECO:0007669"/>
    <property type="project" value="InterPro"/>
</dbReference>
<evidence type="ECO:0000313" key="12">
    <source>
        <dbReference type="Proteomes" id="UP001159042"/>
    </source>
</evidence>
<dbReference type="GO" id="GO:0007165">
    <property type="term" value="P:signal transduction"/>
    <property type="evidence" value="ECO:0007669"/>
    <property type="project" value="UniProtKB-KW"/>
</dbReference>
<organism evidence="11 12">
    <name type="scientific">Exocentrus adspersus</name>
    <dbReference type="NCBI Taxonomy" id="1586481"/>
    <lineage>
        <taxon>Eukaryota</taxon>
        <taxon>Metazoa</taxon>
        <taxon>Ecdysozoa</taxon>
        <taxon>Arthropoda</taxon>
        <taxon>Hexapoda</taxon>
        <taxon>Insecta</taxon>
        <taxon>Pterygota</taxon>
        <taxon>Neoptera</taxon>
        <taxon>Endopterygota</taxon>
        <taxon>Coleoptera</taxon>
        <taxon>Polyphaga</taxon>
        <taxon>Cucujiformia</taxon>
        <taxon>Chrysomeloidea</taxon>
        <taxon>Cerambycidae</taxon>
        <taxon>Lamiinae</taxon>
        <taxon>Acanthocinini</taxon>
        <taxon>Exocentrus</taxon>
    </lineage>
</organism>